<sequence length="355" mass="39783">MAAPNKLRVLSLDGGGVRGYSSLIILRRIMREIQRRDNLPSLPKPCDHFDVIAGTSTGGLIAIMLGRLRMDVDSCIVQYEKLSQDIFKTGFQLPGKQIWDAWRGNAWFSGEELAKSVQKVVRDNLNPEEKTNLRNAAKPFEGAGLFDPGEETCKIFVVAVKNDTNTPTRFRSYAQKDDGDIDTCAIWEAGRATSAAPLYFPTMKVTVKGVENEYFDGGMTSNNPIQDLKQEIAWEFNSQQPQCVVSLGTGKVDKAAEGRSFGSKLLKWATGGFGRIGWTLLTLATDTEAKHLEIMNEDEYREFRKNYYRFNVEGNMGSIGLDQWKRMPEMRHATDAYLDSQNIADLVIQCANKLD</sequence>
<feature type="short sequence motif" description="GXGXXG" evidence="4">
    <location>
        <begin position="14"/>
        <end position="19"/>
    </location>
</feature>
<keyword evidence="1 4" id="KW-0378">Hydrolase</keyword>
<dbReference type="PANTHER" id="PTHR24185:SF1">
    <property type="entry name" value="CALCIUM-INDEPENDENT PHOSPHOLIPASE A2-GAMMA"/>
    <property type="match status" value="1"/>
</dbReference>
<feature type="short sequence motif" description="GXSXG" evidence="4">
    <location>
        <begin position="54"/>
        <end position="58"/>
    </location>
</feature>
<evidence type="ECO:0000259" key="5">
    <source>
        <dbReference type="PROSITE" id="PS51635"/>
    </source>
</evidence>
<feature type="active site" description="Proton acceptor" evidence="4">
    <location>
        <position position="216"/>
    </location>
</feature>
<dbReference type="SUPFAM" id="SSF52151">
    <property type="entry name" value="FabD/lysophospholipase-like"/>
    <property type="match status" value="1"/>
</dbReference>
<keyword evidence="2 4" id="KW-0442">Lipid degradation</keyword>
<dbReference type="InterPro" id="IPR002641">
    <property type="entry name" value="PNPLA_dom"/>
</dbReference>
<proteinExistence type="predicted"/>
<dbReference type="PANTHER" id="PTHR24185">
    <property type="entry name" value="CALCIUM-INDEPENDENT PHOSPHOLIPASE A2-GAMMA"/>
    <property type="match status" value="1"/>
</dbReference>
<keyword evidence="7" id="KW-1185">Reference proteome</keyword>
<evidence type="ECO:0000256" key="1">
    <source>
        <dbReference type="ARBA" id="ARBA00022801"/>
    </source>
</evidence>
<dbReference type="EMBL" id="JBBBZM010000044">
    <property type="protein sequence ID" value="KAL0636774.1"/>
    <property type="molecule type" value="Genomic_DNA"/>
</dbReference>
<protein>
    <recommendedName>
        <fullName evidence="5">PNPLA domain-containing protein</fullName>
    </recommendedName>
</protein>
<name>A0ABR3GLH1_9PEZI</name>
<dbReference type="CDD" id="cd07216">
    <property type="entry name" value="Pat17_PNPLA8_PNPLA9_like3"/>
    <property type="match status" value="1"/>
</dbReference>
<organism evidence="6 7">
    <name type="scientific">Discina gigas</name>
    <dbReference type="NCBI Taxonomy" id="1032678"/>
    <lineage>
        <taxon>Eukaryota</taxon>
        <taxon>Fungi</taxon>
        <taxon>Dikarya</taxon>
        <taxon>Ascomycota</taxon>
        <taxon>Pezizomycotina</taxon>
        <taxon>Pezizomycetes</taxon>
        <taxon>Pezizales</taxon>
        <taxon>Discinaceae</taxon>
        <taxon>Discina</taxon>
    </lineage>
</organism>
<evidence type="ECO:0000313" key="6">
    <source>
        <dbReference type="EMBL" id="KAL0636774.1"/>
    </source>
</evidence>
<evidence type="ECO:0000256" key="4">
    <source>
        <dbReference type="PROSITE-ProRule" id="PRU01161"/>
    </source>
</evidence>
<dbReference type="Proteomes" id="UP001447188">
    <property type="component" value="Unassembled WGS sequence"/>
</dbReference>
<accession>A0ABR3GLH1</accession>
<feature type="domain" description="PNPLA" evidence="5">
    <location>
        <begin position="10"/>
        <end position="229"/>
    </location>
</feature>
<gene>
    <name evidence="6" type="ORF">Q9L58_004257</name>
</gene>
<comment type="caution">
    <text evidence="6">The sequence shown here is derived from an EMBL/GenBank/DDBJ whole genome shotgun (WGS) entry which is preliminary data.</text>
</comment>
<dbReference type="InterPro" id="IPR016035">
    <property type="entry name" value="Acyl_Trfase/lysoPLipase"/>
</dbReference>
<feature type="active site" description="Nucleophile" evidence="4">
    <location>
        <position position="56"/>
    </location>
</feature>
<keyword evidence="3 4" id="KW-0443">Lipid metabolism</keyword>
<dbReference type="PROSITE" id="PS51635">
    <property type="entry name" value="PNPLA"/>
    <property type="match status" value="1"/>
</dbReference>
<feature type="short sequence motif" description="DGA/G" evidence="4">
    <location>
        <begin position="216"/>
        <end position="218"/>
    </location>
</feature>
<dbReference type="Gene3D" id="3.40.1090.10">
    <property type="entry name" value="Cytosolic phospholipase A2 catalytic domain"/>
    <property type="match status" value="1"/>
</dbReference>
<reference evidence="6 7" key="1">
    <citation type="submission" date="2024-02" db="EMBL/GenBank/DDBJ databases">
        <title>Discinaceae phylogenomics.</title>
        <authorList>
            <person name="Dirks A.C."/>
            <person name="James T.Y."/>
        </authorList>
    </citation>
    <scope>NUCLEOTIDE SEQUENCE [LARGE SCALE GENOMIC DNA]</scope>
    <source>
        <strain evidence="6 7">ACD0624</strain>
    </source>
</reference>
<evidence type="ECO:0000256" key="3">
    <source>
        <dbReference type="ARBA" id="ARBA00023098"/>
    </source>
</evidence>
<dbReference type="Pfam" id="PF01734">
    <property type="entry name" value="Patatin"/>
    <property type="match status" value="1"/>
</dbReference>
<evidence type="ECO:0000256" key="2">
    <source>
        <dbReference type="ARBA" id="ARBA00022963"/>
    </source>
</evidence>
<evidence type="ECO:0000313" key="7">
    <source>
        <dbReference type="Proteomes" id="UP001447188"/>
    </source>
</evidence>